<proteinExistence type="predicted"/>
<dbReference type="EMBL" id="DPVV01000345">
    <property type="protein sequence ID" value="HCL02812.1"/>
    <property type="molecule type" value="Genomic_DNA"/>
</dbReference>
<dbReference type="Proteomes" id="UP000262969">
    <property type="component" value="Unassembled WGS sequence"/>
</dbReference>
<evidence type="ECO:0000313" key="2">
    <source>
        <dbReference type="Proteomes" id="UP000262969"/>
    </source>
</evidence>
<accession>A0A3D2X6Q8</accession>
<comment type="caution">
    <text evidence="1">The sequence shown here is derived from an EMBL/GenBank/DDBJ whole genome shotgun (WGS) entry which is preliminary data.</text>
</comment>
<name>A0A3D2X6Q8_9FIRM</name>
<organism evidence="1 2">
    <name type="scientific">Lachnoclostridium phytofermentans</name>
    <dbReference type="NCBI Taxonomy" id="66219"/>
    <lineage>
        <taxon>Bacteria</taxon>
        <taxon>Bacillati</taxon>
        <taxon>Bacillota</taxon>
        <taxon>Clostridia</taxon>
        <taxon>Lachnospirales</taxon>
        <taxon>Lachnospiraceae</taxon>
    </lineage>
</organism>
<reference evidence="1 2" key="1">
    <citation type="journal article" date="2018" name="Nat. Biotechnol.">
        <title>A standardized bacterial taxonomy based on genome phylogeny substantially revises the tree of life.</title>
        <authorList>
            <person name="Parks D.H."/>
            <person name="Chuvochina M."/>
            <person name="Waite D.W."/>
            <person name="Rinke C."/>
            <person name="Skarshewski A."/>
            <person name="Chaumeil P.A."/>
            <person name="Hugenholtz P."/>
        </authorList>
    </citation>
    <scope>NUCLEOTIDE SEQUENCE [LARGE SCALE GENOMIC DNA]</scope>
    <source>
        <strain evidence="1">UBA11728</strain>
    </source>
</reference>
<protein>
    <submittedName>
        <fullName evidence="1">Uncharacterized protein</fullName>
    </submittedName>
</protein>
<dbReference type="AlphaFoldDB" id="A0A3D2X6Q8"/>
<sequence>MDVFDKVEFSEITFDKYIKWFEKYKNNNDVREINFENEVVKKFICGICGDLDVEDSSKKGNQTASHDYFQYVEHT</sequence>
<evidence type="ECO:0000313" key="1">
    <source>
        <dbReference type="EMBL" id="HCL02812.1"/>
    </source>
</evidence>
<gene>
    <name evidence="1" type="ORF">DHW61_10450</name>
</gene>